<evidence type="ECO:0000313" key="2">
    <source>
        <dbReference type="EMBL" id="CAG8278039.1"/>
    </source>
</evidence>
<sequence length="509" mass="57196">MSFANLPLEVHCHIISYLLCNRDVAALSIQCRALHSTCDMAARKKYHQIDISGGEDGIDQAFNFLMEILKQPQLALYVRHLKYRTPTSRSSGYKDAAPMRELSSDEMGLIKKAVKIGGFEGPQQDQIVNMLMQRMDNALRSYGGYLERERTQMFITQALAAIIIAVSPNIVSMVTTNPRSYYSGIELPLDQILLRANKSPGSTPYLCNLRSVYMISETSSTWEDGRFYITMDLQGFIRLFDRLPSIESVSTDVMEESDLPADTLEKSSSDISKLSICHSSVSSAYLARVIWSCKTLKELRYSIGGRSTNDGGHPIVNAKALIKAMCYYKRTLETIEIDAENDIHDLDRDDPEEVERAFDDYGSPFENGIGEHNRAFMEEIWENSGSLKDFESLKRLSLGVKFLAYFAKGVSAPSGEMRKRAIVADCLPNTLEYLCVRGYEKGANEEDDEQMDALMTFYKSGQSSLKELLGIEETVPHASYVDDPDGNGHLLWPFDEDSGTEDEETSDEE</sequence>
<proteinExistence type="predicted"/>
<evidence type="ECO:0008006" key="4">
    <source>
        <dbReference type="Google" id="ProtNLM"/>
    </source>
</evidence>
<dbReference type="EMBL" id="CAJVOS010000093">
    <property type="protein sequence ID" value="CAG8278039.1"/>
    <property type="molecule type" value="Genomic_DNA"/>
</dbReference>
<organism evidence="2 3">
    <name type="scientific">Penicillium olsonii</name>
    <dbReference type="NCBI Taxonomy" id="99116"/>
    <lineage>
        <taxon>Eukaryota</taxon>
        <taxon>Fungi</taxon>
        <taxon>Dikarya</taxon>
        <taxon>Ascomycota</taxon>
        <taxon>Pezizomycotina</taxon>
        <taxon>Eurotiomycetes</taxon>
        <taxon>Eurotiomycetidae</taxon>
        <taxon>Eurotiales</taxon>
        <taxon>Aspergillaceae</taxon>
        <taxon>Penicillium</taxon>
    </lineage>
</organism>
<evidence type="ECO:0000256" key="1">
    <source>
        <dbReference type="SAM" id="MobiDB-lite"/>
    </source>
</evidence>
<name>A0A9W4IG26_PENOL</name>
<accession>A0A9W4IG26</accession>
<protein>
    <recommendedName>
        <fullName evidence="4">F-box domain-containing protein</fullName>
    </recommendedName>
</protein>
<dbReference type="AlphaFoldDB" id="A0A9W4IG26"/>
<comment type="caution">
    <text evidence="2">The sequence shown here is derived from an EMBL/GenBank/DDBJ whole genome shotgun (WGS) entry which is preliminary data.</text>
</comment>
<feature type="compositionally biased region" description="Acidic residues" evidence="1">
    <location>
        <begin position="494"/>
        <end position="509"/>
    </location>
</feature>
<dbReference type="OrthoDB" id="3437411at2759"/>
<reference evidence="2" key="1">
    <citation type="submission" date="2021-07" db="EMBL/GenBank/DDBJ databases">
        <authorList>
            <person name="Branca A.L. A."/>
        </authorList>
    </citation>
    <scope>NUCLEOTIDE SEQUENCE</scope>
</reference>
<evidence type="ECO:0000313" key="3">
    <source>
        <dbReference type="Proteomes" id="UP001153618"/>
    </source>
</evidence>
<dbReference type="Proteomes" id="UP001153618">
    <property type="component" value="Unassembled WGS sequence"/>
</dbReference>
<gene>
    <name evidence="2" type="ORF">POLS_LOCUS9398</name>
</gene>
<feature type="region of interest" description="Disordered" evidence="1">
    <location>
        <begin position="479"/>
        <end position="509"/>
    </location>
</feature>
<keyword evidence="3" id="KW-1185">Reference proteome</keyword>